<dbReference type="Proteomes" id="UP000002534">
    <property type="component" value="Chromosome"/>
</dbReference>
<dbReference type="RefSeq" id="WP_011339777.1">
    <property type="nucleotide sequence ID" value="NC_007498.2"/>
</dbReference>
<keyword evidence="1" id="KW-0067">ATP-binding</keyword>
<dbReference type="AlphaFoldDB" id="Q3A8A6"/>
<protein>
    <submittedName>
        <fullName evidence="1">Transposition ATP-binding protein TniB</fullName>
    </submittedName>
</protein>
<name>Q3A8A6_SYNC1</name>
<dbReference type="OrthoDB" id="14765at2"/>
<dbReference type="EMBL" id="CP000142">
    <property type="protein sequence ID" value="ABA87386.1"/>
    <property type="molecule type" value="Genomic_DNA"/>
</dbReference>
<organism evidence="1 2">
    <name type="scientific">Syntrophotalea carbinolica (strain DSM 2380 / NBRC 103641 / GraBd1)</name>
    <name type="common">Pelobacter carbinolicus</name>
    <dbReference type="NCBI Taxonomy" id="338963"/>
    <lineage>
        <taxon>Bacteria</taxon>
        <taxon>Pseudomonadati</taxon>
        <taxon>Thermodesulfobacteriota</taxon>
        <taxon>Desulfuromonadia</taxon>
        <taxon>Desulfuromonadales</taxon>
        <taxon>Syntrophotaleaceae</taxon>
        <taxon>Syntrophotalea</taxon>
    </lineage>
</organism>
<dbReference type="InterPro" id="IPR027417">
    <property type="entry name" value="P-loop_NTPase"/>
</dbReference>
<dbReference type="Pfam" id="PF05621">
    <property type="entry name" value="TniB"/>
    <property type="match status" value="1"/>
</dbReference>
<keyword evidence="1" id="KW-0547">Nucleotide-binding</keyword>
<sequence length="298" mass="33982">MTNGEAKNIQAEEVADLSAEERIAKIRRPRWIGYPRAIEILNHMEELLAHPKIHRMPNMLLVGHTNNGKTMLVNRFTMKYPAHDNPRGNGIVVPVLSIQAPPVPDENRFYNLILEKLYAPFKPRDHVSKKQMQVLGTMRRINVGMLVIDEIHHILAGHIEKQRQFLNVIKYMGNELQIPIIGVGTKDAFRAIQTDPQLSNRFEPEVLPKWQLNMDFLKLLASFEKMLPLQKPSRLTETSMAARLLSMSEGTIGELSNLLNKAAIHAIRSKTECITNKVLDEVNWASPSERKKRANLVV</sequence>
<evidence type="ECO:0000313" key="1">
    <source>
        <dbReference type="EMBL" id="ABA87386.1"/>
    </source>
</evidence>
<dbReference type="eggNOG" id="COG2842">
    <property type="taxonomic scope" value="Bacteria"/>
</dbReference>
<dbReference type="InterPro" id="IPR008868">
    <property type="entry name" value="TniB"/>
</dbReference>
<proteinExistence type="predicted"/>
<reference evidence="2" key="1">
    <citation type="submission" date="2005-10" db="EMBL/GenBank/DDBJ databases">
        <title>Complete sequence of Pelobacter carbinolicus DSM 2380.</title>
        <authorList>
            <person name="Copeland A."/>
            <person name="Lucas S."/>
            <person name="Lapidus A."/>
            <person name="Barry K."/>
            <person name="Detter J.C."/>
            <person name="Glavina T."/>
            <person name="Hammon N."/>
            <person name="Israni S."/>
            <person name="Pitluck S."/>
            <person name="Chertkov O."/>
            <person name="Schmutz J."/>
            <person name="Larimer F."/>
            <person name="Land M."/>
            <person name="Kyrpides N."/>
            <person name="Ivanova N."/>
            <person name="Richardson P."/>
        </authorList>
    </citation>
    <scope>NUCLEOTIDE SEQUENCE [LARGE SCALE GENOMIC DNA]</scope>
    <source>
        <strain evidence="2">DSM 2380 / NBRC 103641 / GraBd1</strain>
    </source>
</reference>
<dbReference type="Gene3D" id="3.40.50.300">
    <property type="entry name" value="P-loop containing nucleotide triphosphate hydrolases"/>
    <property type="match status" value="1"/>
</dbReference>
<dbReference type="HOGENOM" id="CLU_067529_2_0_7"/>
<gene>
    <name evidence="1" type="ordered locus">Pcar_0124</name>
</gene>
<keyword evidence="2" id="KW-1185">Reference proteome</keyword>
<dbReference type="GO" id="GO:0005524">
    <property type="term" value="F:ATP binding"/>
    <property type="evidence" value="ECO:0007669"/>
    <property type="project" value="UniProtKB-KW"/>
</dbReference>
<evidence type="ECO:0000313" key="2">
    <source>
        <dbReference type="Proteomes" id="UP000002534"/>
    </source>
</evidence>
<reference evidence="1 2" key="2">
    <citation type="journal article" date="2012" name="BMC Genomics">
        <title>The genome of Pelobacter carbinolicus reveals surprising metabolic capabilities and physiological features.</title>
        <authorList>
            <person name="Aklujkar M."/>
            <person name="Haveman S.A."/>
            <person name="Didonato R.Jr."/>
            <person name="Chertkov O."/>
            <person name="Han C.S."/>
            <person name="Land M.L."/>
            <person name="Brown P."/>
            <person name="Lovley D.R."/>
        </authorList>
    </citation>
    <scope>NUCLEOTIDE SEQUENCE [LARGE SCALE GENOMIC DNA]</scope>
    <source>
        <strain evidence="2">DSM 2380 / NBRC 103641 / GraBd1</strain>
    </source>
</reference>
<dbReference type="KEGG" id="pca:Pcar_0124"/>
<dbReference type="SUPFAM" id="SSF52540">
    <property type="entry name" value="P-loop containing nucleoside triphosphate hydrolases"/>
    <property type="match status" value="1"/>
</dbReference>
<accession>Q3A8A6</accession>
<dbReference type="STRING" id="338963.Pcar_0124"/>